<evidence type="ECO:0000256" key="10">
    <source>
        <dbReference type="PIRSR" id="PIRSR604723-51"/>
    </source>
</evidence>
<evidence type="ECO:0000313" key="13">
    <source>
        <dbReference type="EMBL" id="GED67505.1"/>
    </source>
</evidence>
<evidence type="ECO:0000256" key="3">
    <source>
        <dbReference type="ARBA" id="ARBA00004746"/>
    </source>
</evidence>
<accession>A0A0K9YSZ3</accession>
<dbReference type="PROSITE" id="PS00599">
    <property type="entry name" value="AA_TRANSFER_CLASS_2"/>
    <property type="match status" value="1"/>
</dbReference>
<evidence type="ECO:0000256" key="6">
    <source>
        <dbReference type="ARBA" id="ARBA00022679"/>
    </source>
</evidence>
<keyword evidence="8 10" id="KW-0663">Pyridoxal phosphate</keyword>
<dbReference type="SUPFAM" id="SSF53383">
    <property type="entry name" value="PLP-dependent transferases"/>
    <property type="match status" value="1"/>
</dbReference>
<dbReference type="GO" id="GO:0008710">
    <property type="term" value="F:8-amino-7-oxononanoate synthase activity"/>
    <property type="evidence" value="ECO:0007669"/>
    <property type="project" value="UniProtKB-UniRule"/>
</dbReference>
<dbReference type="RefSeq" id="WP_049740865.1">
    <property type="nucleotide sequence ID" value="NZ_BJON01000004.1"/>
</dbReference>
<dbReference type="CDD" id="cd06454">
    <property type="entry name" value="KBL_like"/>
    <property type="match status" value="1"/>
</dbReference>
<dbReference type="OrthoDB" id="9807157at2"/>
<name>A0A0K9YSZ3_9BACL</name>
<dbReference type="STRING" id="54915.ADS79_24050"/>
<dbReference type="EMBL" id="BJON01000004">
    <property type="protein sequence ID" value="GED67505.1"/>
    <property type="molecule type" value="Genomic_DNA"/>
</dbReference>
<dbReference type="NCBIfam" id="TIGR00858">
    <property type="entry name" value="bioF"/>
    <property type="match status" value="1"/>
</dbReference>
<evidence type="ECO:0000313" key="14">
    <source>
        <dbReference type="EMBL" id="KNB71823.1"/>
    </source>
</evidence>
<comment type="subunit">
    <text evidence="5 11">Homodimer.</text>
</comment>
<keyword evidence="6 11" id="KW-0808">Transferase</keyword>
<dbReference type="EC" id="2.3.1.47" evidence="11"/>
<dbReference type="InterPro" id="IPR015424">
    <property type="entry name" value="PyrdxlP-dep_Trfase"/>
</dbReference>
<keyword evidence="7" id="KW-0093">Biotin biosynthesis</keyword>
<dbReference type="PANTHER" id="PTHR13693">
    <property type="entry name" value="CLASS II AMINOTRANSFERASE/8-AMINO-7-OXONONANOATE SYNTHASE"/>
    <property type="match status" value="1"/>
</dbReference>
<reference evidence="14" key="2">
    <citation type="submission" date="2015-07" db="EMBL/GenBank/DDBJ databases">
        <title>MeaNS - Measles Nucleotide Surveillance Program.</title>
        <authorList>
            <person name="Tran T."/>
            <person name="Druce J."/>
        </authorList>
    </citation>
    <scope>NUCLEOTIDE SEQUENCE</scope>
    <source>
        <strain evidence="14">DSM 9887</strain>
    </source>
</reference>
<evidence type="ECO:0000256" key="7">
    <source>
        <dbReference type="ARBA" id="ARBA00022756"/>
    </source>
</evidence>
<dbReference type="InterPro" id="IPR001917">
    <property type="entry name" value="Aminotrans_II_pyridoxalP_BS"/>
</dbReference>
<dbReference type="PATRIC" id="fig|54915.3.peg.3950"/>
<evidence type="ECO:0000256" key="1">
    <source>
        <dbReference type="ARBA" id="ARBA00001933"/>
    </source>
</evidence>
<comment type="caution">
    <text evidence="14">The sequence shown here is derived from an EMBL/GenBank/DDBJ whole genome shotgun (WGS) entry which is preliminary data.</text>
</comment>
<protein>
    <recommendedName>
        <fullName evidence="11">8-amino-7-ketopelargonate synthase</fullName>
        <ecNumber evidence="11">2.3.1.47</ecNumber>
    </recommendedName>
</protein>
<comment type="function">
    <text evidence="2 11">Catalyzes the decarboxylative condensation of pimeloyl-[acyl-carrier protein] and L-alanine to produce 8-amino-7-oxononanoate (AON), [acyl-carrier protein], and carbon dioxide.</text>
</comment>
<organism evidence="14 15">
    <name type="scientific">Brevibacillus reuszeri</name>
    <dbReference type="NCBI Taxonomy" id="54915"/>
    <lineage>
        <taxon>Bacteria</taxon>
        <taxon>Bacillati</taxon>
        <taxon>Bacillota</taxon>
        <taxon>Bacilli</taxon>
        <taxon>Bacillales</taxon>
        <taxon>Paenibacillaceae</taxon>
        <taxon>Brevibacillus</taxon>
    </lineage>
</organism>
<gene>
    <name evidence="13" type="primary">bioF_2</name>
    <name evidence="14" type="ORF">ADS79_24050</name>
    <name evidence="13" type="ORF">BRE01_12070</name>
</gene>
<dbReference type="Proteomes" id="UP000036834">
    <property type="component" value="Unassembled WGS sequence"/>
</dbReference>
<dbReference type="InterPro" id="IPR015422">
    <property type="entry name" value="PyrdxlP-dep_Trfase_small"/>
</dbReference>
<reference evidence="13 16" key="3">
    <citation type="submission" date="2019-06" db="EMBL/GenBank/DDBJ databases">
        <title>Whole genome shotgun sequence of Brevibacillus reuszeri NBRC 15719.</title>
        <authorList>
            <person name="Hosoyama A."/>
            <person name="Uohara A."/>
            <person name="Ohji S."/>
            <person name="Ichikawa N."/>
        </authorList>
    </citation>
    <scope>NUCLEOTIDE SEQUENCE [LARGE SCALE GENOMIC DNA]</scope>
    <source>
        <strain evidence="13 16">NBRC 15719</strain>
    </source>
</reference>
<dbReference type="InterPro" id="IPR004723">
    <property type="entry name" value="AONS_Archaea/Proteobacteria"/>
</dbReference>
<evidence type="ECO:0000256" key="9">
    <source>
        <dbReference type="ARBA" id="ARBA00047715"/>
    </source>
</evidence>
<dbReference type="Pfam" id="PF00155">
    <property type="entry name" value="Aminotran_1_2"/>
    <property type="match status" value="1"/>
</dbReference>
<evidence type="ECO:0000313" key="15">
    <source>
        <dbReference type="Proteomes" id="UP000036834"/>
    </source>
</evidence>
<proteinExistence type="inferred from homology"/>
<dbReference type="Gene3D" id="3.90.1150.10">
    <property type="entry name" value="Aspartate Aminotransferase, domain 1"/>
    <property type="match status" value="1"/>
</dbReference>
<dbReference type="Gene3D" id="3.40.640.10">
    <property type="entry name" value="Type I PLP-dependent aspartate aminotransferase-like (Major domain)"/>
    <property type="match status" value="1"/>
</dbReference>
<evidence type="ECO:0000256" key="11">
    <source>
        <dbReference type="RuleBase" id="RU003693"/>
    </source>
</evidence>
<evidence type="ECO:0000313" key="16">
    <source>
        <dbReference type="Proteomes" id="UP000319578"/>
    </source>
</evidence>
<dbReference type="InterPro" id="IPR050087">
    <property type="entry name" value="AON_synthase_class-II"/>
</dbReference>
<comment type="pathway">
    <text evidence="3 11">Cofactor biosynthesis; biotin biosynthesis.</text>
</comment>
<comment type="similarity">
    <text evidence="4 11">Belongs to the class-II pyridoxal-phosphate-dependent aminotransferase family. BioF subfamily.</text>
</comment>
<dbReference type="GO" id="GO:0009102">
    <property type="term" value="P:biotin biosynthetic process"/>
    <property type="evidence" value="ECO:0007669"/>
    <property type="project" value="UniProtKB-UniRule"/>
</dbReference>
<evidence type="ECO:0000256" key="2">
    <source>
        <dbReference type="ARBA" id="ARBA00002513"/>
    </source>
</evidence>
<dbReference type="AlphaFoldDB" id="A0A0K9YSZ3"/>
<dbReference type="GO" id="GO:0030170">
    <property type="term" value="F:pyridoxal phosphate binding"/>
    <property type="evidence" value="ECO:0007669"/>
    <property type="project" value="InterPro"/>
</dbReference>
<feature type="domain" description="Aminotransferase class I/classII large" evidence="12">
    <location>
        <begin position="45"/>
        <end position="384"/>
    </location>
</feature>
<evidence type="ECO:0000259" key="12">
    <source>
        <dbReference type="Pfam" id="PF00155"/>
    </source>
</evidence>
<sequence>MDTRYAWLEEEWRQMEQEATTRRLQAVESCGEEQGKWIRVEGRRLLNLSSNNYLGLAHDQRIVEAGTRAARRWGAGSTASRLVIGNYALYEELEQELAAWKKRDGALVFANGYQANTGVISALIGRGDVVFSDRWNHASIVDGIILSRAKHIRYRHNDLNHLEELLSQHEHVQRKWIITDSIFSMDGDMARLTSLVMLKERFGAMLMVDEAHAGGVRAEEGQGLCHEVCVAEKIDVLMGTFSKAFGVYGAYVCADQEIIRYLTAKARSHIYSTALPPAVIGSVLEALSLVRTETWRRRAVKRNAILFRQMLREHGFMVGDGDTPIIPLMIGENELALRYSTMLIERGISAVAIRPPTVPAGSARIRFTVMATHTHAELKWAADQLAAIRAELMHADSGHVDQRVLEQSEEV</sequence>
<dbReference type="PANTHER" id="PTHR13693:SF100">
    <property type="entry name" value="8-AMINO-7-OXONONANOATE SYNTHASE"/>
    <property type="match status" value="1"/>
</dbReference>
<comment type="cofactor">
    <cofactor evidence="1 10 11">
        <name>pyridoxal 5'-phosphate</name>
        <dbReference type="ChEBI" id="CHEBI:597326"/>
    </cofactor>
</comment>
<dbReference type="InterPro" id="IPR015421">
    <property type="entry name" value="PyrdxlP-dep_Trfase_major"/>
</dbReference>
<evidence type="ECO:0000256" key="8">
    <source>
        <dbReference type="ARBA" id="ARBA00022898"/>
    </source>
</evidence>
<dbReference type="InterPro" id="IPR004839">
    <property type="entry name" value="Aminotransferase_I/II_large"/>
</dbReference>
<dbReference type="UniPathway" id="UPA00078"/>
<evidence type="ECO:0000256" key="5">
    <source>
        <dbReference type="ARBA" id="ARBA00011738"/>
    </source>
</evidence>
<dbReference type="Proteomes" id="UP000319578">
    <property type="component" value="Unassembled WGS sequence"/>
</dbReference>
<dbReference type="EMBL" id="LGIQ01000009">
    <property type="protein sequence ID" value="KNB71823.1"/>
    <property type="molecule type" value="Genomic_DNA"/>
</dbReference>
<keyword evidence="16" id="KW-1185">Reference proteome</keyword>
<feature type="modified residue" description="N6-(pyridoxal phosphate)lysine" evidence="10">
    <location>
        <position position="243"/>
    </location>
</feature>
<evidence type="ECO:0000256" key="4">
    <source>
        <dbReference type="ARBA" id="ARBA00010008"/>
    </source>
</evidence>
<comment type="catalytic activity">
    <reaction evidence="9 11">
        <text>6-carboxyhexanoyl-[ACP] + L-alanine + H(+) = (8S)-8-amino-7-oxononanoate + holo-[ACP] + CO2</text>
        <dbReference type="Rhea" id="RHEA:42288"/>
        <dbReference type="Rhea" id="RHEA-COMP:9685"/>
        <dbReference type="Rhea" id="RHEA-COMP:9955"/>
        <dbReference type="ChEBI" id="CHEBI:15378"/>
        <dbReference type="ChEBI" id="CHEBI:16526"/>
        <dbReference type="ChEBI" id="CHEBI:57972"/>
        <dbReference type="ChEBI" id="CHEBI:64479"/>
        <dbReference type="ChEBI" id="CHEBI:78846"/>
        <dbReference type="ChEBI" id="CHEBI:149468"/>
        <dbReference type="EC" id="2.3.1.47"/>
    </reaction>
</comment>
<reference evidence="15" key="1">
    <citation type="submission" date="2015-07" db="EMBL/GenBank/DDBJ databases">
        <title>Genome sequencing project for genomic taxonomy and phylogenomics of Bacillus-like bacteria.</title>
        <authorList>
            <person name="Liu B."/>
            <person name="Wang J."/>
            <person name="Zhu Y."/>
            <person name="Liu G."/>
            <person name="Chen Q."/>
            <person name="Chen Z."/>
            <person name="Lan J."/>
            <person name="Che J."/>
            <person name="Ge C."/>
            <person name="Shi H."/>
            <person name="Pan Z."/>
            <person name="Liu X."/>
        </authorList>
    </citation>
    <scope>NUCLEOTIDE SEQUENCE [LARGE SCALE GENOMIC DNA]</scope>
    <source>
        <strain evidence="15">DSM 9887</strain>
    </source>
</reference>